<dbReference type="EMBL" id="CADEBC010000510">
    <property type="protein sequence ID" value="CAB3241458.1"/>
    <property type="molecule type" value="Genomic_DNA"/>
</dbReference>
<organism evidence="9 10">
    <name type="scientific">Arctia plantaginis</name>
    <name type="common">Wood tiger moth</name>
    <name type="synonym">Phalaena plantaginis</name>
    <dbReference type="NCBI Taxonomy" id="874455"/>
    <lineage>
        <taxon>Eukaryota</taxon>
        <taxon>Metazoa</taxon>
        <taxon>Ecdysozoa</taxon>
        <taxon>Arthropoda</taxon>
        <taxon>Hexapoda</taxon>
        <taxon>Insecta</taxon>
        <taxon>Pterygota</taxon>
        <taxon>Neoptera</taxon>
        <taxon>Endopterygota</taxon>
        <taxon>Lepidoptera</taxon>
        <taxon>Glossata</taxon>
        <taxon>Ditrysia</taxon>
        <taxon>Noctuoidea</taxon>
        <taxon>Erebidae</taxon>
        <taxon>Arctiinae</taxon>
        <taxon>Arctia</taxon>
    </lineage>
</organism>
<keyword evidence="7" id="KW-0539">Nucleus</keyword>
<evidence type="ECO:0000256" key="1">
    <source>
        <dbReference type="ARBA" id="ARBA00004567"/>
    </source>
</evidence>
<dbReference type="Proteomes" id="UP000494106">
    <property type="component" value="Unassembled WGS sequence"/>
</dbReference>
<evidence type="ECO:0000313" key="10">
    <source>
        <dbReference type="Proteomes" id="UP000494106"/>
    </source>
</evidence>
<dbReference type="Gene3D" id="6.10.140.1350">
    <property type="match status" value="1"/>
</dbReference>
<evidence type="ECO:0000256" key="4">
    <source>
        <dbReference type="ARBA" id="ARBA00022927"/>
    </source>
</evidence>
<comment type="caution">
    <text evidence="9">The sequence shown here is derived from an EMBL/GenBank/DDBJ whole genome shotgun (WGS) entry which is preliminary data.</text>
</comment>
<dbReference type="GO" id="GO:0015031">
    <property type="term" value="P:protein transport"/>
    <property type="evidence" value="ECO:0007669"/>
    <property type="project" value="UniProtKB-KW"/>
</dbReference>
<dbReference type="GO" id="GO:0005643">
    <property type="term" value="C:nuclear pore"/>
    <property type="evidence" value="ECO:0007669"/>
    <property type="project" value="UniProtKB-SubCell"/>
</dbReference>
<sequence length="558" mass="56779">MSFSFGTPSSAPASTGLTGFSFGNTKPSTPGFGLTATSQPSTSLFGANQQEQQQQQSVALPGFGTTAFGSTTPAFGAGTSGFGSGTSAFGATSAAPAFGTTTPAFGATAAPAFGASTTPALGASAAPTFGATTTPAFGATGLGTGGLNFGAGSNTSTAATGLSFGAPATSAAPGLGGGFGFGTSSTQSTGFSNFGSTSTATTSSSFGLKLGTTSVTGAQPSISATQSFGLGGVATSASGIGAANTTANAKSEPPKQNKLPNEISTTVDSFKEFVKKQKSLSSEVMRVSIKPLHKVSREADATLRAAGALCGDVARGRAHSRRLRAAAAAALAAAEAASRDYTAPGLELEGTAPPHYVKELISELEQQLITFRRQMEVADKQMQSSPKLLTEQELTLGIRRMHESLVALAGRLQAVHTQVEAQKEQYLNLRKYILKDPTNVFDAPYPTTSLDQILRDAEGNRKKLKSGTVPDLSHNSAVLSDPRAALGNLQHLAGPTPFTYVGSALSPFPTADTTGPSWQPQPQSSFNTSLNTSGFGISQTDNTSGFQLQKPPGKRGKQ</sequence>
<keyword evidence="6" id="KW-0906">Nuclear pore complex</keyword>
<evidence type="ECO:0000256" key="6">
    <source>
        <dbReference type="ARBA" id="ARBA00023132"/>
    </source>
</evidence>
<gene>
    <name evidence="9" type="ORF">APLA_LOCUS8636</name>
</gene>
<dbReference type="GO" id="GO:0017056">
    <property type="term" value="F:structural constituent of nuclear pore"/>
    <property type="evidence" value="ECO:0007669"/>
    <property type="project" value="InterPro"/>
</dbReference>
<evidence type="ECO:0000256" key="8">
    <source>
        <dbReference type="SAM" id="MobiDB-lite"/>
    </source>
</evidence>
<dbReference type="OrthoDB" id="2538017at2759"/>
<evidence type="ECO:0000256" key="3">
    <source>
        <dbReference type="ARBA" id="ARBA00022816"/>
    </source>
</evidence>
<keyword evidence="10" id="KW-1185">Reference proteome</keyword>
<evidence type="ECO:0000256" key="2">
    <source>
        <dbReference type="ARBA" id="ARBA00022448"/>
    </source>
</evidence>
<dbReference type="AlphaFoldDB" id="A0A8S1A3B6"/>
<feature type="compositionally biased region" description="Polar residues" evidence="8">
    <location>
        <begin position="511"/>
        <end position="547"/>
    </location>
</feature>
<evidence type="ECO:0008006" key="11">
    <source>
        <dbReference type="Google" id="ProtNLM"/>
    </source>
</evidence>
<dbReference type="GO" id="GO:0008139">
    <property type="term" value="F:nuclear localization sequence binding"/>
    <property type="evidence" value="ECO:0007669"/>
    <property type="project" value="InterPro"/>
</dbReference>
<reference evidence="9 10" key="1">
    <citation type="submission" date="2020-04" db="EMBL/GenBank/DDBJ databases">
        <authorList>
            <person name="Wallbank WR R."/>
            <person name="Pardo Diaz C."/>
            <person name="Kozak K."/>
            <person name="Martin S."/>
            <person name="Jiggins C."/>
            <person name="Moest M."/>
            <person name="Warren A I."/>
            <person name="Byers J.R.P. K."/>
            <person name="Montejo-Kovacevich G."/>
            <person name="Yen C E."/>
        </authorList>
    </citation>
    <scope>NUCLEOTIDE SEQUENCE [LARGE SCALE GENOMIC DNA]</scope>
</reference>
<proteinExistence type="predicted"/>
<feature type="compositionally biased region" description="Polar residues" evidence="8">
    <location>
        <begin position="1"/>
        <end position="28"/>
    </location>
</feature>
<comment type="subcellular location">
    <subcellularLocation>
        <location evidence="1">Nucleus</location>
        <location evidence="1">Nuclear pore complex</location>
    </subcellularLocation>
</comment>
<feature type="compositionally biased region" description="Polar residues" evidence="8">
    <location>
        <begin position="35"/>
        <end position="48"/>
    </location>
</feature>
<evidence type="ECO:0000256" key="5">
    <source>
        <dbReference type="ARBA" id="ARBA00023010"/>
    </source>
</evidence>
<name>A0A8S1A3B6_ARCPL</name>
<evidence type="ECO:0000313" key="9">
    <source>
        <dbReference type="EMBL" id="CAB3241458.1"/>
    </source>
</evidence>
<dbReference type="Pfam" id="PF15967">
    <property type="entry name" value="Nucleoporin_FG2"/>
    <property type="match status" value="1"/>
</dbReference>
<keyword evidence="2" id="KW-0813">Transport</keyword>
<dbReference type="GO" id="GO:0051028">
    <property type="term" value="P:mRNA transport"/>
    <property type="evidence" value="ECO:0007669"/>
    <property type="project" value="UniProtKB-KW"/>
</dbReference>
<protein>
    <recommendedName>
        <fullName evidence="11">Nucleoporin Nup58</fullName>
    </recommendedName>
</protein>
<dbReference type="PANTHER" id="PTHR13437">
    <property type="entry name" value="NUCLEOPORIN P58/P45 NUCLEOPORIN-LIKE PROTEIN 1"/>
    <property type="match status" value="1"/>
</dbReference>
<dbReference type="PANTHER" id="PTHR13437:SF2">
    <property type="entry name" value="NUCLEOPORIN P58_P45"/>
    <property type="match status" value="1"/>
</dbReference>
<feature type="region of interest" description="Disordered" evidence="8">
    <location>
        <begin position="511"/>
        <end position="558"/>
    </location>
</feature>
<keyword evidence="4" id="KW-0653">Protein transport</keyword>
<accession>A0A8S1A3B6</accession>
<keyword evidence="3" id="KW-0509">mRNA transport</keyword>
<evidence type="ECO:0000256" key="7">
    <source>
        <dbReference type="ARBA" id="ARBA00023242"/>
    </source>
</evidence>
<feature type="region of interest" description="Disordered" evidence="8">
    <location>
        <begin position="1"/>
        <end position="54"/>
    </location>
</feature>
<dbReference type="InterPro" id="IPR024882">
    <property type="entry name" value="NUP58/p45/49"/>
</dbReference>
<keyword evidence="5" id="KW-0811">Translocation</keyword>